<feature type="compositionally biased region" description="Polar residues" evidence="1">
    <location>
        <begin position="1"/>
        <end position="14"/>
    </location>
</feature>
<organism evidence="2 3">
    <name type="scientific">Fusarium falciforme</name>
    <dbReference type="NCBI Taxonomy" id="195108"/>
    <lineage>
        <taxon>Eukaryota</taxon>
        <taxon>Fungi</taxon>
        <taxon>Dikarya</taxon>
        <taxon>Ascomycota</taxon>
        <taxon>Pezizomycotina</taxon>
        <taxon>Sordariomycetes</taxon>
        <taxon>Hypocreomycetidae</taxon>
        <taxon>Hypocreales</taxon>
        <taxon>Nectriaceae</taxon>
        <taxon>Fusarium</taxon>
        <taxon>Fusarium solani species complex</taxon>
    </lineage>
</organism>
<proteinExistence type="predicted"/>
<accession>A0A9W8RAQ2</accession>
<feature type="region of interest" description="Disordered" evidence="1">
    <location>
        <begin position="1"/>
        <end position="162"/>
    </location>
</feature>
<feature type="compositionally biased region" description="Polar residues" evidence="1">
    <location>
        <begin position="24"/>
        <end position="33"/>
    </location>
</feature>
<comment type="caution">
    <text evidence="2">The sequence shown here is derived from an EMBL/GenBank/DDBJ whole genome shotgun (WGS) entry which is preliminary data.</text>
</comment>
<evidence type="ECO:0000313" key="2">
    <source>
        <dbReference type="EMBL" id="KAJ4190220.1"/>
    </source>
</evidence>
<dbReference type="EMBL" id="JAOQAV010000011">
    <property type="protein sequence ID" value="KAJ4190220.1"/>
    <property type="molecule type" value="Genomic_DNA"/>
</dbReference>
<keyword evidence="3" id="KW-1185">Reference proteome</keyword>
<feature type="compositionally biased region" description="Basic residues" evidence="1">
    <location>
        <begin position="128"/>
        <end position="141"/>
    </location>
</feature>
<evidence type="ECO:0000256" key="1">
    <source>
        <dbReference type="SAM" id="MobiDB-lite"/>
    </source>
</evidence>
<feature type="compositionally biased region" description="Basic residues" evidence="1">
    <location>
        <begin position="106"/>
        <end position="115"/>
    </location>
</feature>
<name>A0A9W8RAQ2_9HYPO</name>
<evidence type="ECO:0000313" key="3">
    <source>
        <dbReference type="Proteomes" id="UP001152087"/>
    </source>
</evidence>
<gene>
    <name evidence="2" type="ORF">NW755_005360</name>
</gene>
<sequence>MPSQWNNPVGSPQPKSLHVPNNPKEPNTSSTPQYLGRHSVASYREGNSQFGPPRIPTRLKGQNAPANPQNIAAHPATRIQKGILGKGRPSAKSPRSGNYPEANGPKKSRRNRQSKSRNSPGNLGTRQARNHSKKNNGKRGARFTNSQKNPKGVHAPSDSQNGCVHGVDCFPEETSPKPQLEFLKLLRSKALQTSEYPKIFRTLNPSPTAVRLAVYLLQRVYQERPALSRRYSTGELPVRDKLANTFVMGIPKQRFGIGQGKHSIASAPPVMTAEYCGDPYRTAIRERLAAGKPRAPPRSEFAINNRVYHAAGEYVKKILKLQKGEEPGLMKQVMSIITGMGYAMHVSAYPKGLYLMIY</sequence>
<dbReference type="AlphaFoldDB" id="A0A9W8RAQ2"/>
<feature type="compositionally biased region" description="Low complexity" evidence="1">
    <location>
        <begin position="63"/>
        <end position="76"/>
    </location>
</feature>
<dbReference type="Proteomes" id="UP001152087">
    <property type="component" value="Unassembled WGS sequence"/>
</dbReference>
<reference evidence="2" key="1">
    <citation type="submission" date="2022-09" db="EMBL/GenBank/DDBJ databases">
        <title>Fusarium specimens isolated from Avocado Roots.</title>
        <authorList>
            <person name="Stajich J."/>
            <person name="Roper C."/>
            <person name="Heimlech-Rivalta G."/>
        </authorList>
    </citation>
    <scope>NUCLEOTIDE SEQUENCE</scope>
    <source>
        <strain evidence="2">A02</strain>
    </source>
</reference>
<protein>
    <submittedName>
        <fullName evidence="2">Uncharacterized protein</fullName>
    </submittedName>
</protein>